<gene>
    <name evidence="2" type="ORF">QQF64_009353</name>
</gene>
<evidence type="ECO:0000313" key="2">
    <source>
        <dbReference type="EMBL" id="KAL1258776.1"/>
    </source>
</evidence>
<feature type="compositionally biased region" description="Low complexity" evidence="1">
    <location>
        <begin position="90"/>
        <end position="111"/>
    </location>
</feature>
<accession>A0ABR3M3G2</accession>
<protein>
    <submittedName>
        <fullName evidence="2">Uncharacterized protein</fullName>
    </submittedName>
</protein>
<dbReference type="EMBL" id="JAYMGO010000016">
    <property type="protein sequence ID" value="KAL1258776.1"/>
    <property type="molecule type" value="Genomic_DNA"/>
</dbReference>
<name>A0ABR3M3G2_9TELE</name>
<organism evidence="2 3">
    <name type="scientific">Cirrhinus molitorella</name>
    <name type="common">mud carp</name>
    <dbReference type="NCBI Taxonomy" id="172907"/>
    <lineage>
        <taxon>Eukaryota</taxon>
        <taxon>Metazoa</taxon>
        <taxon>Chordata</taxon>
        <taxon>Craniata</taxon>
        <taxon>Vertebrata</taxon>
        <taxon>Euteleostomi</taxon>
        <taxon>Actinopterygii</taxon>
        <taxon>Neopterygii</taxon>
        <taxon>Teleostei</taxon>
        <taxon>Ostariophysi</taxon>
        <taxon>Cypriniformes</taxon>
        <taxon>Cyprinidae</taxon>
        <taxon>Labeoninae</taxon>
        <taxon>Labeonini</taxon>
        <taxon>Cirrhinus</taxon>
    </lineage>
</organism>
<feature type="region of interest" description="Disordered" evidence="1">
    <location>
        <begin position="75"/>
        <end position="111"/>
    </location>
</feature>
<proteinExistence type="predicted"/>
<comment type="caution">
    <text evidence="2">The sequence shown here is derived from an EMBL/GenBank/DDBJ whole genome shotgun (WGS) entry which is preliminary data.</text>
</comment>
<sequence>MQLCVGQLSYPAVDNGTERRPLVLLKSSTAVHSISLIASRINAPHETAFWRLAQNEHSSLVGRTQRETVTAKVHAERNAELLKRSPRNPASAQRSRRSLIASLLRSSPRGP</sequence>
<evidence type="ECO:0000256" key="1">
    <source>
        <dbReference type="SAM" id="MobiDB-lite"/>
    </source>
</evidence>
<keyword evidence="3" id="KW-1185">Reference proteome</keyword>
<reference evidence="2 3" key="1">
    <citation type="submission" date="2023-09" db="EMBL/GenBank/DDBJ databases">
        <authorList>
            <person name="Wang M."/>
        </authorList>
    </citation>
    <scope>NUCLEOTIDE SEQUENCE [LARGE SCALE GENOMIC DNA]</scope>
    <source>
        <strain evidence="2">GT-2023</strain>
        <tissue evidence="2">Liver</tissue>
    </source>
</reference>
<dbReference type="Proteomes" id="UP001558613">
    <property type="component" value="Unassembled WGS sequence"/>
</dbReference>
<evidence type="ECO:0000313" key="3">
    <source>
        <dbReference type="Proteomes" id="UP001558613"/>
    </source>
</evidence>